<organism evidence="5 6">
    <name type="scientific">Albugo candida</name>
    <dbReference type="NCBI Taxonomy" id="65357"/>
    <lineage>
        <taxon>Eukaryota</taxon>
        <taxon>Sar</taxon>
        <taxon>Stramenopiles</taxon>
        <taxon>Oomycota</taxon>
        <taxon>Peronosporomycetes</taxon>
        <taxon>Albuginales</taxon>
        <taxon>Albuginaceae</taxon>
        <taxon>Albugo</taxon>
    </lineage>
</organism>
<dbReference type="EMBL" id="CAIX01000078">
    <property type="protein sequence ID" value="CCI44733.1"/>
    <property type="molecule type" value="Genomic_DNA"/>
</dbReference>
<dbReference type="SMART" id="SM00839">
    <property type="entry name" value="ELFV_dehydrog"/>
    <property type="match status" value="1"/>
</dbReference>
<keyword evidence="3" id="KW-0175">Coiled coil</keyword>
<sequence>MTLLLKIRVSASASALHAHAKRSLVQRRSNLFKCYLNTQVHESPEDLLQALTKHQHDAATKTVPWFLENMPAAYFRAIGQEERLQHLNAVTALVHAQQPEVMLRSSDHKVYSYIRTGANHPKVLPNVLSMLPKSIKGGAELARVKIFTSLDDTLGLEIFRYGFQGQCCFPIHSISSSPFDRITEPFTGTTEQEKSAYAKIQEFCAKIQSGVFKGKEYYPEPAAYFEPDQVDEFLHRCNSMYVCFSNPRRIAAQMALFHRVRGTEGVVVDIEHGWQTRSDENKLSGGTLPQTMLTIAGANVVAKSMIQKAATYLALCDLNVIRAHLDIVNDHKAGNGHVAMIRILVTPHKESSKESNWDQIVADLKYLKWIDDQPIELCRKYPNVQLQSSEIIYAYANMLHGMLAKKDPFAYSLDRIGTVVTHPQQLPIAVAIANFFLRKFDPTQPKLSTDEIQNRAKALRNDIRSNVEAEDAIWLLNTMVDAVVGTLRTNRFVQSRYALALRMDPSIVGHGTVGKDTPFGVFYVYGRRFKGFHVRFRDIARGGLRVVYPNSTDAHALESARQYNEAYNLAFAQQLKNKDIPEGGSKAVVLCDPIVGLRGDSGLRDFVIRKSIKAFTDALLDLNTTDTNVRNRIVDYYEREELIYLGPDENIIPSDITWMTKRAASRGYPIPRAFISSKPDAGINHKTYGVTSEGVAVFADVALRSQNIDPTSQPFTVKITGGTDGDVAGNIIKILDRQYGKNVRVVGICDGTGSLENPDGLDMKELLRLVETSQPLAAYNVDTLGVNGVFSSADTPQGIRARNSMHNRIRSDLFIPAGGRPNTINENNWREYLTPSGKPSCRLIVEGANLFITPEARQLLFDHAGVVIVKDSSANKCGVICSSYEIIASMLLETEEFLHVKSELVAQVVDKLRQLACVEAELLFREYKKNPNVALPPCSERISRAIIRVHDAILQAFDDLSSDDQKVLMTLVQEHLPLKLQELALTRVESNVPRAYLKCIVASSLASKIVYREGLQYTEDLPQSNLANLALQYFKQEKKVRQLIENLNNSNTAQKEEIQDLLFRGGVRAGIDRAV</sequence>
<reference evidence="5 6" key="1">
    <citation type="submission" date="2012-05" db="EMBL/GenBank/DDBJ databases">
        <title>Recombination and specialization in a pathogen metapopulation.</title>
        <authorList>
            <person name="Gardiner A."/>
            <person name="Kemen E."/>
            <person name="Schultz-Larsen T."/>
            <person name="MacLean D."/>
            <person name="Van Oosterhout C."/>
            <person name="Jones J.D.G."/>
        </authorList>
    </citation>
    <scope>NUCLEOTIDE SEQUENCE [LARGE SCALE GENOMIC DNA]</scope>
    <source>
        <strain evidence="5 6">Ac Nc2</strain>
    </source>
</reference>
<dbReference type="GO" id="GO:0006538">
    <property type="term" value="P:L-glutamate catabolic process"/>
    <property type="evidence" value="ECO:0007669"/>
    <property type="project" value="TreeGrafter"/>
</dbReference>
<dbReference type="InterPro" id="IPR033524">
    <property type="entry name" value="Glu/Leu/Phe/Val_DH_AS"/>
</dbReference>
<dbReference type="InterPro" id="IPR036291">
    <property type="entry name" value="NAD(P)-bd_dom_sf"/>
</dbReference>
<dbReference type="PANTHER" id="PTHR11606:SF39">
    <property type="entry name" value="GLUTAMATE_PHENYLALANINE_LEUCINE_VALINE_L-TRYPTOPHAN DEHYDROGENASE C-TERMINAL DOMAIN-CONTAINING PROTEIN"/>
    <property type="match status" value="1"/>
</dbReference>
<dbReference type="PANTHER" id="PTHR11606">
    <property type="entry name" value="GLUTAMATE DEHYDROGENASE"/>
    <property type="match status" value="1"/>
</dbReference>
<protein>
    <recommendedName>
        <fullName evidence="4">Glutamate/phenylalanine/leucine/valine/L-tryptophan dehydrogenase C-terminal domain-containing protein</fullName>
    </recommendedName>
</protein>
<dbReference type="OrthoDB" id="184415at2759"/>
<evidence type="ECO:0000313" key="5">
    <source>
        <dbReference type="EMBL" id="CCI44733.1"/>
    </source>
</evidence>
<evidence type="ECO:0000256" key="1">
    <source>
        <dbReference type="ARBA" id="ARBA00006382"/>
    </source>
</evidence>
<proteinExistence type="inferred from homology"/>
<dbReference type="AlphaFoldDB" id="A0A024GDG4"/>
<evidence type="ECO:0000313" key="6">
    <source>
        <dbReference type="Proteomes" id="UP000053237"/>
    </source>
</evidence>
<accession>A0A024GDG4</accession>
<dbReference type="SUPFAM" id="SSF53223">
    <property type="entry name" value="Aminoacid dehydrogenase-like, N-terminal domain"/>
    <property type="match status" value="1"/>
</dbReference>
<dbReference type="STRING" id="65357.A0A024GDG4"/>
<dbReference type="Pfam" id="PF00208">
    <property type="entry name" value="ELFV_dehydrog"/>
    <property type="match status" value="1"/>
</dbReference>
<feature type="coiled-coil region" evidence="3">
    <location>
        <begin position="1037"/>
        <end position="1064"/>
    </location>
</feature>
<gene>
    <name evidence="5" type="ORF">BN9_055570</name>
</gene>
<evidence type="ECO:0000256" key="3">
    <source>
        <dbReference type="SAM" id="Coils"/>
    </source>
</evidence>
<dbReference type="InterPro" id="IPR046346">
    <property type="entry name" value="Aminoacid_DH-like_N_sf"/>
</dbReference>
<feature type="domain" description="Glutamate/phenylalanine/leucine/valine/L-tryptophan dehydrogenase C-terminal" evidence="4">
    <location>
        <begin position="682"/>
        <end position="932"/>
    </location>
</feature>
<evidence type="ECO:0000259" key="4">
    <source>
        <dbReference type="SMART" id="SM00839"/>
    </source>
</evidence>
<dbReference type="GO" id="GO:0004352">
    <property type="term" value="F:glutamate dehydrogenase (NAD+) activity"/>
    <property type="evidence" value="ECO:0007669"/>
    <property type="project" value="TreeGrafter"/>
</dbReference>
<comment type="caution">
    <text evidence="5">The sequence shown here is derived from an EMBL/GenBank/DDBJ whole genome shotgun (WGS) entry which is preliminary data.</text>
</comment>
<dbReference type="Proteomes" id="UP000053237">
    <property type="component" value="Unassembled WGS sequence"/>
</dbReference>
<keyword evidence="2" id="KW-0560">Oxidoreductase</keyword>
<dbReference type="InterPro" id="IPR006096">
    <property type="entry name" value="Glu/Leu/Phe/Val/Trp_DH_C"/>
</dbReference>
<comment type="similarity">
    <text evidence="1">Belongs to the Glu/Leu/Phe/Val dehydrogenases family.</text>
</comment>
<evidence type="ECO:0000256" key="2">
    <source>
        <dbReference type="ARBA" id="ARBA00023002"/>
    </source>
</evidence>
<name>A0A024GDG4_9STRA</name>
<dbReference type="InParanoid" id="A0A024GDG4"/>
<dbReference type="SUPFAM" id="SSF51735">
    <property type="entry name" value="NAD(P)-binding Rossmann-fold domains"/>
    <property type="match status" value="1"/>
</dbReference>
<dbReference type="PROSITE" id="PS00074">
    <property type="entry name" value="GLFV_DEHYDROGENASE"/>
    <property type="match status" value="1"/>
</dbReference>
<keyword evidence="6" id="KW-1185">Reference proteome</keyword>
<dbReference type="Gene3D" id="3.40.50.720">
    <property type="entry name" value="NAD(P)-binding Rossmann-like Domain"/>
    <property type="match status" value="1"/>
</dbReference>
<dbReference type="GO" id="GO:0005739">
    <property type="term" value="C:mitochondrion"/>
    <property type="evidence" value="ECO:0007669"/>
    <property type="project" value="TreeGrafter"/>
</dbReference>